<evidence type="ECO:0000256" key="3">
    <source>
        <dbReference type="ARBA" id="ARBA00022771"/>
    </source>
</evidence>
<dbReference type="Proteomes" id="UP001567538">
    <property type="component" value="Unassembled WGS sequence"/>
</dbReference>
<dbReference type="GO" id="GO:0008270">
    <property type="term" value="F:zinc ion binding"/>
    <property type="evidence" value="ECO:0007669"/>
    <property type="project" value="UniProtKB-KW"/>
</dbReference>
<evidence type="ECO:0000256" key="5">
    <source>
        <dbReference type="PROSITE-ProRule" id="PRU00449"/>
    </source>
</evidence>
<dbReference type="SUPFAM" id="SSF118310">
    <property type="entry name" value="AN1-like Zinc finger"/>
    <property type="match status" value="1"/>
</dbReference>
<dbReference type="SUPFAM" id="SSF57716">
    <property type="entry name" value="Glucocorticoid receptor-like (DNA-binding domain)"/>
    <property type="match status" value="1"/>
</dbReference>
<dbReference type="Gene3D" id="4.10.1110.10">
    <property type="entry name" value="AN1-like Zinc finger"/>
    <property type="match status" value="1"/>
</dbReference>
<dbReference type="InterPro" id="IPR035896">
    <property type="entry name" value="AN1-like_Znf"/>
</dbReference>
<dbReference type="AlphaFoldDB" id="A0ABD1HQY1"/>
<evidence type="ECO:0000259" key="7">
    <source>
        <dbReference type="PROSITE" id="PS51039"/>
    </source>
</evidence>
<dbReference type="PANTHER" id="PTHR10634:SF98">
    <property type="entry name" value="ZINC FINGER A20 AND AN1 DOMAIN-CONTAINING STRESS-ASSOCIATED PROTEIN 3"/>
    <property type="match status" value="1"/>
</dbReference>
<gene>
    <name evidence="8" type="primary">ZFAND5</name>
    <name evidence="8" type="ORF">AAHA92_09304</name>
</gene>
<keyword evidence="2" id="KW-0479">Metal-binding</keyword>
<proteinExistence type="predicted"/>
<dbReference type="InterPro" id="IPR050652">
    <property type="entry name" value="AN1_A20_ZnFinger"/>
</dbReference>
<keyword evidence="4" id="KW-0862">Zinc</keyword>
<protein>
    <submittedName>
        <fullName evidence="8">AN1-type zinc finger protein 5, variant 2</fullName>
    </submittedName>
</protein>
<keyword evidence="3 5" id="KW-0863">Zinc-finger</keyword>
<comment type="caution">
    <text evidence="8">The sequence shown here is derived from an EMBL/GenBank/DDBJ whole genome shotgun (WGS) entry which is preliminary data.</text>
</comment>
<dbReference type="InterPro" id="IPR000058">
    <property type="entry name" value="Znf_AN1"/>
</dbReference>
<reference evidence="8 9" key="1">
    <citation type="submission" date="2024-06" db="EMBL/GenBank/DDBJ databases">
        <title>A chromosome level genome sequence of Diviner's sage (Salvia divinorum).</title>
        <authorList>
            <person name="Ford S.A."/>
            <person name="Ro D.-K."/>
            <person name="Ness R.W."/>
            <person name="Phillips M.A."/>
        </authorList>
    </citation>
    <scope>NUCLEOTIDE SEQUENCE [LARGE SCALE GENOMIC DNA]</scope>
    <source>
        <strain evidence="8">SAF-2024a</strain>
        <tissue evidence="8">Leaf</tissue>
    </source>
</reference>
<dbReference type="InterPro" id="IPR002653">
    <property type="entry name" value="Znf_A20"/>
</dbReference>
<dbReference type="SMART" id="SM00259">
    <property type="entry name" value="ZnF_A20"/>
    <property type="match status" value="1"/>
</dbReference>
<dbReference type="Gene3D" id="1.20.5.4770">
    <property type="match status" value="1"/>
</dbReference>
<dbReference type="PROSITE" id="PS51036">
    <property type="entry name" value="ZF_A20"/>
    <property type="match status" value="1"/>
</dbReference>
<sequence length="169" mass="18624">MASSSLLSSLCIEMTLLIHSKPNTKHQRNRSIHIRTTPRRMDSSTGGCGFFGTAENQELCSQCYKRHLLKEATAHEEAITEVGGALTSLEIDESEPAASTLTPQQRSRCSVCKKRLGVLGFTCRCGAGFGGAHRHPEAHGCLFDFKEAEKIAIRKQNPLCKADKMIHRL</sequence>
<evidence type="ECO:0000256" key="2">
    <source>
        <dbReference type="ARBA" id="ARBA00022723"/>
    </source>
</evidence>
<name>A0ABD1HQY1_SALDI</name>
<keyword evidence="9" id="KW-1185">Reference proteome</keyword>
<evidence type="ECO:0000256" key="1">
    <source>
        <dbReference type="ARBA" id="ARBA00003732"/>
    </source>
</evidence>
<dbReference type="EMBL" id="JBEAFC010000004">
    <property type="protein sequence ID" value="KAL1558895.1"/>
    <property type="molecule type" value="Genomic_DNA"/>
</dbReference>
<evidence type="ECO:0000313" key="8">
    <source>
        <dbReference type="EMBL" id="KAL1558895.1"/>
    </source>
</evidence>
<feature type="domain" description="A20-type" evidence="6">
    <location>
        <begin position="35"/>
        <end position="72"/>
    </location>
</feature>
<feature type="domain" description="AN1-type" evidence="7">
    <location>
        <begin position="103"/>
        <end position="149"/>
    </location>
</feature>
<evidence type="ECO:0000313" key="9">
    <source>
        <dbReference type="Proteomes" id="UP001567538"/>
    </source>
</evidence>
<dbReference type="PROSITE" id="PS51039">
    <property type="entry name" value="ZF_AN1"/>
    <property type="match status" value="1"/>
</dbReference>
<evidence type="ECO:0000256" key="4">
    <source>
        <dbReference type="ARBA" id="ARBA00022833"/>
    </source>
</evidence>
<evidence type="ECO:0000259" key="6">
    <source>
        <dbReference type="PROSITE" id="PS51036"/>
    </source>
</evidence>
<dbReference type="SMART" id="SM00154">
    <property type="entry name" value="ZnF_AN1"/>
    <property type="match status" value="1"/>
</dbReference>
<dbReference type="PANTHER" id="PTHR10634">
    <property type="entry name" value="AN1-TYPE ZINC FINGER PROTEIN"/>
    <property type="match status" value="1"/>
</dbReference>
<accession>A0ABD1HQY1</accession>
<dbReference type="Pfam" id="PF01754">
    <property type="entry name" value="zf-A20"/>
    <property type="match status" value="1"/>
</dbReference>
<organism evidence="8 9">
    <name type="scientific">Salvia divinorum</name>
    <name type="common">Maria pastora</name>
    <name type="synonym">Diviner's sage</name>
    <dbReference type="NCBI Taxonomy" id="28513"/>
    <lineage>
        <taxon>Eukaryota</taxon>
        <taxon>Viridiplantae</taxon>
        <taxon>Streptophyta</taxon>
        <taxon>Embryophyta</taxon>
        <taxon>Tracheophyta</taxon>
        <taxon>Spermatophyta</taxon>
        <taxon>Magnoliopsida</taxon>
        <taxon>eudicotyledons</taxon>
        <taxon>Gunneridae</taxon>
        <taxon>Pentapetalae</taxon>
        <taxon>asterids</taxon>
        <taxon>lamiids</taxon>
        <taxon>Lamiales</taxon>
        <taxon>Lamiaceae</taxon>
        <taxon>Nepetoideae</taxon>
        <taxon>Mentheae</taxon>
        <taxon>Salviinae</taxon>
        <taxon>Salvia</taxon>
        <taxon>Salvia subgen. Calosphace</taxon>
    </lineage>
</organism>
<dbReference type="Pfam" id="PF01428">
    <property type="entry name" value="zf-AN1"/>
    <property type="match status" value="1"/>
</dbReference>
<comment type="function">
    <text evidence="1">May be involved in environmental stress response.</text>
</comment>